<sequence length="285" mass="32121">MTNLRLSLTTLIVSLLFSSVAHVASAAAPTTAQNPDQEEWIDLFNGKDLSNWSPKIRGFALGENAFNTFRVSDGILQARYDEYTEFKERFGHIFYNGGPFSHYKIQVEYRFVGEQVKGGPAWALRNNGIMYHTQDPKTMAVEQDFPGSMEYQLLGGNGKDPRTTGNLCTPGTHVVFNGKFTEDHIINSSSDTYHGDQWVTAELIVHGSEKAEHFINGKKVLEYTGLQWDDRTPNGSGFIALQAESHPTDFRKVRLLNLEGCMDKKANNYKSYFVKNKPDACQYNK</sequence>
<reference evidence="3 4" key="1">
    <citation type="submission" date="2023-07" db="EMBL/GenBank/DDBJ databases">
        <title>Sorghum-associated microbial communities from plants grown in Nebraska, USA.</title>
        <authorList>
            <person name="Schachtman D."/>
        </authorList>
    </citation>
    <scope>NUCLEOTIDE SEQUENCE [LARGE SCALE GENOMIC DNA]</scope>
    <source>
        <strain evidence="3 4">BE190</strain>
    </source>
</reference>
<feature type="signal peptide" evidence="1">
    <location>
        <begin position="1"/>
        <end position="23"/>
    </location>
</feature>
<gene>
    <name evidence="3" type="ORF">J2X05_001622</name>
</gene>
<protein>
    <recommendedName>
        <fullName evidence="2">3-keto-alpha-glucoside-1,2-lyase/3-keto-2-hydroxy-glucal hydratase domain-containing protein</fullName>
    </recommendedName>
</protein>
<dbReference type="Gene3D" id="2.60.120.560">
    <property type="entry name" value="Exo-inulinase, domain 1"/>
    <property type="match status" value="1"/>
</dbReference>
<dbReference type="EMBL" id="JAVDVX010000002">
    <property type="protein sequence ID" value="MDR7089616.1"/>
    <property type="molecule type" value="Genomic_DNA"/>
</dbReference>
<dbReference type="InterPro" id="IPR010496">
    <property type="entry name" value="AL/BT2_dom"/>
</dbReference>
<accession>A0ABU1UWT3</accession>
<dbReference type="RefSeq" id="WP_310070995.1">
    <property type="nucleotide sequence ID" value="NZ_JAVDVX010000002.1"/>
</dbReference>
<organism evidence="3 4">
    <name type="scientific">Cellvibrio fibrivorans</name>
    <dbReference type="NCBI Taxonomy" id="126350"/>
    <lineage>
        <taxon>Bacteria</taxon>
        <taxon>Pseudomonadati</taxon>
        <taxon>Pseudomonadota</taxon>
        <taxon>Gammaproteobacteria</taxon>
        <taxon>Cellvibrionales</taxon>
        <taxon>Cellvibrionaceae</taxon>
        <taxon>Cellvibrio</taxon>
    </lineage>
</organism>
<feature type="domain" description="3-keto-alpha-glucoside-1,2-lyase/3-keto-2-hydroxy-glucal hydratase" evidence="2">
    <location>
        <begin position="39"/>
        <end position="255"/>
    </location>
</feature>
<keyword evidence="1" id="KW-0732">Signal</keyword>
<feature type="chain" id="PRO_5046904186" description="3-keto-alpha-glucoside-1,2-lyase/3-keto-2-hydroxy-glucal hydratase domain-containing protein" evidence="1">
    <location>
        <begin position="24"/>
        <end position="285"/>
    </location>
</feature>
<keyword evidence="4" id="KW-1185">Reference proteome</keyword>
<evidence type="ECO:0000313" key="4">
    <source>
        <dbReference type="Proteomes" id="UP001253595"/>
    </source>
</evidence>
<dbReference type="Pfam" id="PF06439">
    <property type="entry name" value="3keto-disac_hyd"/>
    <property type="match status" value="1"/>
</dbReference>
<evidence type="ECO:0000256" key="1">
    <source>
        <dbReference type="SAM" id="SignalP"/>
    </source>
</evidence>
<comment type="caution">
    <text evidence="3">The sequence shown here is derived from an EMBL/GenBank/DDBJ whole genome shotgun (WGS) entry which is preliminary data.</text>
</comment>
<proteinExistence type="predicted"/>
<name>A0ABU1UWT3_9GAMM</name>
<dbReference type="Proteomes" id="UP001253595">
    <property type="component" value="Unassembled WGS sequence"/>
</dbReference>
<evidence type="ECO:0000259" key="2">
    <source>
        <dbReference type="Pfam" id="PF06439"/>
    </source>
</evidence>
<evidence type="ECO:0000313" key="3">
    <source>
        <dbReference type="EMBL" id="MDR7089616.1"/>
    </source>
</evidence>